<dbReference type="InterPro" id="IPR036820">
    <property type="entry name" value="Archease_dom_sf"/>
</dbReference>
<reference evidence="6 7" key="1">
    <citation type="submission" date="2019-06" db="EMBL/GenBank/DDBJ databases">
        <title>Amycolatopsis alkalitolerans sp. nov., isolated from Gastrodia elata Blume.</title>
        <authorList>
            <person name="Narsing Rao M.P."/>
            <person name="Li W.J."/>
        </authorList>
    </citation>
    <scope>NUCLEOTIDE SEQUENCE [LARGE SCALE GENOMIC DNA]</scope>
    <source>
        <strain evidence="6 7">SYSUP0005</strain>
    </source>
</reference>
<keyword evidence="4" id="KW-0106">Calcium</keyword>
<dbReference type="GO" id="GO:0046872">
    <property type="term" value="F:metal ion binding"/>
    <property type="evidence" value="ECO:0007669"/>
    <property type="project" value="UniProtKB-KW"/>
</dbReference>
<dbReference type="SUPFAM" id="SSF69819">
    <property type="entry name" value="MTH1598-like"/>
    <property type="match status" value="1"/>
</dbReference>
<dbReference type="Proteomes" id="UP000305546">
    <property type="component" value="Unassembled WGS sequence"/>
</dbReference>
<dbReference type="GO" id="GO:0008033">
    <property type="term" value="P:tRNA processing"/>
    <property type="evidence" value="ECO:0007669"/>
    <property type="project" value="UniProtKB-KW"/>
</dbReference>
<keyword evidence="3" id="KW-0479">Metal-binding</keyword>
<dbReference type="InterPro" id="IPR023572">
    <property type="entry name" value="Archease_dom"/>
</dbReference>
<dbReference type="OrthoDB" id="3827441at2"/>
<evidence type="ECO:0000256" key="1">
    <source>
        <dbReference type="ARBA" id="ARBA00007963"/>
    </source>
</evidence>
<comment type="similarity">
    <text evidence="1">Belongs to the archease family.</text>
</comment>
<evidence type="ECO:0000256" key="4">
    <source>
        <dbReference type="ARBA" id="ARBA00022837"/>
    </source>
</evidence>
<accession>A0A5C4M782</accession>
<dbReference type="RefSeq" id="WP_139095078.1">
    <property type="nucleotide sequence ID" value="NZ_VDFW01000002.1"/>
</dbReference>
<sequence length="141" mass="14835">MKPRQAAPSRRPVHAGDLRIDAWAGTREACIAEAVDALVGSFLGPRRPAPTSRSSFRVTGSTDAELLRAVLRQVISDVLDRQEVPVATAVTATANGLGVTCRTVSAGSIVPAGALPKSLSRDGALCVRFPSGWWCTARIDV</sequence>
<dbReference type="Pfam" id="PF01951">
    <property type="entry name" value="Archease"/>
    <property type="match status" value="1"/>
</dbReference>
<dbReference type="Gene3D" id="3.55.10.10">
    <property type="entry name" value="Archease domain"/>
    <property type="match status" value="1"/>
</dbReference>
<protein>
    <submittedName>
        <fullName evidence="6">Archease</fullName>
    </submittedName>
</protein>
<proteinExistence type="inferred from homology"/>
<dbReference type="AlphaFoldDB" id="A0A5C4M782"/>
<name>A0A5C4M782_9PSEU</name>
<evidence type="ECO:0000313" key="7">
    <source>
        <dbReference type="Proteomes" id="UP000305546"/>
    </source>
</evidence>
<keyword evidence="7" id="KW-1185">Reference proteome</keyword>
<dbReference type="EMBL" id="VDFW01000002">
    <property type="protein sequence ID" value="TNC29134.1"/>
    <property type="molecule type" value="Genomic_DNA"/>
</dbReference>
<evidence type="ECO:0000313" key="6">
    <source>
        <dbReference type="EMBL" id="TNC29134.1"/>
    </source>
</evidence>
<keyword evidence="2" id="KW-0819">tRNA processing</keyword>
<gene>
    <name evidence="6" type="ORF">FG385_03305</name>
</gene>
<organism evidence="6 7">
    <name type="scientific">Amycolatopsis alkalitolerans</name>
    <dbReference type="NCBI Taxonomy" id="2547244"/>
    <lineage>
        <taxon>Bacteria</taxon>
        <taxon>Bacillati</taxon>
        <taxon>Actinomycetota</taxon>
        <taxon>Actinomycetes</taxon>
        <taxon>Pseudonocardiales</taxon>
        <taxon>Pseudonocardiaceae</taxon>
        <taxon>Amycolatopsis</taxon>
    </lineage>
</organism>
<evidence type="ECO:0000256" key="3">
    <source>
        <dbReference type="ARBA" id="ARBA00022723"/>
    </source>
</evidence>
<evidence type="ECO:0000256" key="2">
    <source>
        <dbReference type="ARBA" id="ARBA00022694"/>
    </source>
</evidence>
<evidence type="ECO:0000259" key="5">
    <source>
        <dbReference type="Pfam" id="PF01951"/>
    </source>
</evidence>
<feature type="domain" description="Archease" evidence="5">
    <location>
        <begin position="14"/>
        <end position="76"/>
    </location>
</feature>
<comment type="caution">
    <text evidence="6">The sequence shown here is derived from an EMBL/GenBank/DDBJ whole genome shotgun (WGS) entry which is preliminary data.</text>
</comment>